<gene>
    <name evidence="2" type="ORF">BBI15_10610</name>
</gene>
<organism evidence="2 3">
    <name type="scientific">Planococcus plakortidis</name>
    <dbReference type="NCBI Taxonomy" id="1038856"/>
    <lineage>
        <taxon>Bacteria</taxon>
        <taxon>Bacillati</taxon>
        <taxon>Bacillota</taxon>
        <taxon>Bacilli</taxon>
        <taxon>Bacillales</taxon>
        <taxon>Caryophanaceae</taxon>
        <taxon>Planococcus</taxon>
    </lineage>
</organism>
<dbReference type="PROSITE" id="PS51186">
    <property type="entry name" value="GNAT"/>
    <property type="match status" value="1"/>
</dbReference>
<evidence type="ECO:0000259" key="1">
    <source>
        <dbReference type="PROSITE" id="PS51186"/>
    </source>
</evidence>
<dbReference type="GO" id="GO:0016747">
    <property type="term" value="F:acyltransferase activity, transferring groups other than amino-acyl groups"/>
    <property type="evidence" value="ECO:0007669"/>
    <property type="project" value="InterPro"/>
</dbReference>
<feature type="domain" description="N-acetyltransferase" evidence="1">
    <location>
        <begin position="17"/>
        <end position="167"/>
    </location>
</feature>
<dbReference type="InterPro" id="IPR016181">
    <property type="entry name" value="Acyl_CoA_acyltransferase"/>
</dbReference>
<evidence type="ECO:0000313" key="3">
    <source>
        <dbReference type="Proteomes" id="UP000092650"/>
    </source>
</evidence>
<name>A0A1C7EAC4_9BACL</name>
<dbReference type="CDD" id="cd04301">
    <property type="entry name" value="NAT_SF"/>
    <property type="match status" value="1"/>
</dbReference>
<keyword evidence="3" id="KW-1185">Reference proteome</keyword>
<dbReference type="Gene3D" id="3.40.630.30">
    <property type="match status" value="1"/>
</dbReference>
<accession>A0A1C7EAC4</accession>
<dbReference type="SUPFAM" id="SSF55729">
    <property type="entry name" value="Acyl-CoA N-acyltransferases (Nat)"/>
    <property type="match status" value="1"/>
</dbReference>
<dbReference type="KEGG" id="ppla:BBI15_10610"/>
<dbReference type="EMBL" id="CP016539">
    <property type="protein sequence ID" value="ANU20635.1"/>
    <property type="molecule type" value="Genomic_DNA"/>
</dbReference>
<dbReference type="RefSeq" id="WP_068870833.1">
    <property type="nucleotide sequence ID" value="NZ_CP016539.2"/>
</dbReference>
<protein>
    <submittedName>
        <fullName evidence="2">GNAT family N-acetyltransferase</fullName>
    </submittedName>
</protein>
<dbReference type="AlphaFoldDB" id="A0A1C7EAC4"/>
<dbReference type="Proteomes" id="UP000092650">
    <property type="component" value="Chromosome"/>
</dbReference>
<dbReference type="InterPro" id="IPR000182">
    <property type="entry name" value="GNAT_dom"/>
</dbReference>
<sequence>MKLEIFQPTIEQKHVLQNLMELYQYDFSEFESEDVDENGLFGYKYLDYYWTIPTHFPFLIKVDGNLAGFALVREIASEDSSCSSYLKICEFFIMKKYRKEGIGKQAAFQLFDLFQGVWEVAELETNLPAQKFWRKTISEYTNNEYVEIKRDHWPGPIQRFVSAKYLPLQSLTLLL</sequence>
<reference evidence="2" key="1">
    <citation type="submission" date="2016-10" db="EMBL/GenBank/DDBJ databases">
        <authorList>
            <person name="See-Too W.S."/>
        </authorList>
    </citation>
    <scope>NUCLEOTIDE SEQUENCE [LARGE SCALE GENOMIC DNA]</scope>
    <source>
        <strain evidence="2">DSM 23997</strain>
    </source>
</reference>
<evidence type="ECO:0000313" key="2">
    <source>
        <dbReference type="EMBL" id="ANU20635.1"/>
    </source>
</evidence>
<dbReference type="OrthoDB" id="1902458at2"/>
<dbReference type="Pfam" id="PF00583">
    <property type="entry name" value="Acetyltransf_1"/>
    <property type="match status" value="1"/>
</dbReference>
<dbReference type="STRING" id="1038856.BBI15_10610"/>
<proteinExistence type="predicted"/>